<keyword evidence="2" id="KW-1185">Reference proteome</keyword>
<dbReference type="RefSeq" id="WP_407799754.1">
    <property type="nucleotide sequence ID" value="NZ_JBJNUX010000002.1"/>
</dbReference>
<protein>
    <submittedName>
        <fullName evidence="1">Uncharacterized protein</fullName>
    </submittedName>
</protein>
<sequence>MKDENANEVKNDSNIQINTMLRYVQIGESVFLEDDVYVVLSKTFIEKKFQGFEIEITLAQQSLKSTQFISYDDMLQLIKVNDILNMEDRIRKVIRKTYFKSADSYSVGISMGPV</sequence>
<name>A0ABW8W3I2_9PSED</name>
<dbReference type="Proteomes" id="UP001628646">
    <property type="component" value="Unassembled WGS sequence"/>
</dbReference>
<reference evidence="1 2" key="1">
    <citation type="submission" date="2024-12" db="EMBL/GenBank/DDBJ databases">
        <title>Pseudomonas species isolated from Lotus nodules promote plant growth.</title>
        <authorList>
            <person name="Yu Y.-H."/>
            <person name="Kurtenbach J."/>
            <person name="Crosbie D."/>
            <person name="Brachmann A."/>
            <person name="Marin M."/>
        </authorList>
    </citation>
    <scope>NUCLEOTIDE SEQUENCE [LARGE SCALE GENOMIC DNA]</scope>
    <source>
        <strain evidence="1 2">PLb11B</strain>
    </source>
</reference>
<accession>A0ABW8W3I2</accession>
<dbReference type="EMBL" id="JBJNUY010000003">
    <property type="protein sequence ID" value="MFL8998754.1"/>
    <property type="molecule type" value="Genomic_DNA"/>
</dbReference>
<organism evidence="1 2">
    <name type="scientific">Pseudomonas azerbaijanorientalis</name>
    <dbReference type="NCBI Taxonomy" id="2842350"/>
    <lineage>
        <taxon>Bacteria</taxon>
        <taxon>Pseudomonadati</taxon>
        <taxon>Pseudomonadota</taxon>
        <taxon>Gammaproteobacteria</taxon>
        <taxon>Pseudomonadales</taxon>
        <taxon>Pseudomonadaceae</taxon>
        <taxon>Pseudomonas</taxon>
    </lineage>
</organism>
<proteinExistence type="predicted"/>
<evidence type="ECO:0000313" key="2">
    <source>
        <dbReference type="Proteomes" id="UP001628646"/>
    </source>
</evidence>
<gene>
    <name evidence="1" type="ORF">ACJ8NA_08835</name>
</gene>
<comment type="caution">
    <text evidence="1">The sequence shown here is derived from an EMBL/GenBank/DDBJ whole genome shotgun (WGS) entry which is preliminary data.</text>
</comment>
<evidence type="ECO:0000313" key="1">
    <source>
        <dbReference type="EMBL" id="MFL8998754.1"/>
    </source>
</evidence>